<evidence type="ECO:0000256" key="4">
    <source>
        <dbReference type="ARBA" id="ARBA00022840"/>
    </source>
</evidence>
<dbReference type="PROSITE" id="PS50893">
    <property type="entry name" value="ABC_TRANSPORTER_2"/>
    <property type="match status" value="1"/>
</dbReference>
<keyword evidence="2" id="KW-0813">Transport</keyword>
<evidence type="ECO:0000256" key="1">
    <source>
        <dbReference type="ARBA" id="ARBA00005417"/>
    </source>
</evidence>
<dbReference type="Proteomes" id="UP001241110">
    <property type="component" value="Unassembled WGS sequence"/>
</dbReference>
<feature type="domain" description="ABC transporter" evidence="5">
    <location>
        <begin position="4"/>
        <end position="231"/>
    </location>
</feature>
<accession>A0AAE3QZQ4</accession>
<sequence>MNAIETKNLSFGYKKENILRTLNLKIPENSIFGFLGINGAGKSTTIRLLLGLLSAQKGSVFLFGKELSKNKPELLHKVGALIDHSTFYPHLSAHNNLKVLAVLLGISNSRIEQILELVGLSTEGDKRVGNYSVGMKQRLGLAMALINDPPLLILDEPANGLDPLGIIELRNLLITLHKDHGKTIFLSSHLLDELDKIITNVAVIHKGEIQFQGTKEKLIEQSGNLEKSFLALTT</sequence>
<dbReference type="PROSITE" id="PS00211">
    <property type="entry name" value="ABC_TRANSPORTER_1"/>
    <property type="match status" value="1"/>
</dbReference>
<evidence type="ECO:0000313" key="7">
    <source>
        <dbReference type="Proteomes" id="UP001241110"/>
    </source>
</evidence>
<dbReference type="PANTHER" id="PTHR43335:SF4">
    <property type="entry name" value="ABC TRANSPORTER, ATP-BINDING PROTEIN"/>
    <property type="match status" value="1"/>
</dbReference>
<dbReference type="GO" id="GO:0016887">
    <property type="term" value="F:ATP hydrolysis activity"/>
    <property type="evidence" value="ECO:0007669"/>
    <property type="project" value="InterPro"/>
</dbReference>
<gene>
    <name evidence="6" type="ORF">QNI16_33645</name>
</gene>
<dbReference type="AlphaFoldDB" id="A0AAE3QZQ4"/>
<dbReference type="SMART" id="SM00382">
    <property type="entry name" value="AAA"/>
    <property type="match status" value="1"/>
</dbReference>
<evidence type="ECO:0000256" key="3">
    <source>
        <dbReference type="ARBA" id="ARBA00022741"/>
    </source>
</evidence>
<protein>
    <submittedName>
        <fullName evidence="6">ATP-binding cassette domain-containing protein</fullName>
    </submittedName>
</protein>
<organism evidence="6 7">
    <name type="scientific">Xanthocytophaga flava</name>
    <dbReference type="NCBI Taxonomy" id="3048013"/>
    <lineage>
        <taxon>Bacteria</taxon>
        <taxon>Pseudomonadati</taxon>
        <taxon>Bacteroidota</taxon>
        <taxon>Cytophagia</taxon>
        <taxon>Cytophagales</taxon>
        <taxon>Rhodocytophagaceae</taxon>
        <taxon>Xanthocytophaga</taxon>
    </lineage>
</organism>
<dbReference type="PANTHER" id="PTHR43335">
    <property type="entry name" value="ABC TRANSPORTER, ATP-BINDING PROTEIN"/>
    <property type="match status" value="1"/>
</dbReference>
<evidence type="ECO:0000313" key="6">
    <source>
        <dbReference type="EMBL" id="MDJ1485483.1"/>
    </source>
</evidence>
<comment type="caution">
    <text evidence="6">The sequence shown here is derived from an EMBL/GenBank/DDBJ whole genome shotgun (WGS) entry which is preliminary data.</text>
</comment>
<dbReference type="EMBL" id="JASJOS010000020">
    <property type="protein sequence ID" value="MDJ1485483.1"/>
    <property type="molecule type" value="Genomic_DNA"/>
</dbReference>
<dbReference type="InterPro" id="IPR017871">
    <property type="entry name" value="ABC_transporter-like_CS"/>
</dbReference>
<evidence type="ECO:0000256" key="2">
    <source>
        <dbReference type="ARBA" id="ARBA00022448"/>
    </source>
</evidence>
<dbReference type="InterPro" id="IPR003593">
    <property type="entry name" value="AAA+_ATPase"/>
</dbReference>
<dbReference type="RefSeq" id="WP_313988112.1">
    <property type="nucleotide sequence ID" value="NZ_JASJOS010000020.1"/>
</dbReference>
<dbReference type="GO" id="GO:0005524">
    <property type="term" value="F:ATP binding"/>
    <property type="evidence" value="ECO:0007669"/>
    <property type="project" value="UniProtKB-KW"/>
</dbReference>
<evidence type="ECO:0000259" key="5">
    <source>
        <dbReference type="PROSITE" id="PS50893"/>
    </source>
</evidence>
<keyword evidence="4 6" id="KW-0067">ATP-binding</keyword>
<dbReference type="Gene3D" id="3.40.50.300">
    <property type="entry name" value="P-loop containing nucleotide triphosphate hydrolases"/>
    <property type="match status" value="1"/>
</dbReference>
<dbReference type="Pfam" id="PF00005">
    <property type="entry name" value="ABC_tran"/>
    <property type="match status" value="1"/>
</dbReference>
<name>A0AAE3QZQ4_9BACT</name>
<reference evidence="6" key="1">
    <citation type="submission" date="2023-05" db="EMBL/GenBank/DDBJ databases">
        <authorList>
            <person name="Zhang X."/>
        </authorList>
    </citation>
    <scope>NUCLEOTIDE SEQUENCE</scope>
    <source>
        <strain evidence="6">YF14B1</strain>
    </source>
</reference>
<keyword evidence="3" id="KW-0547">Nucleotide-binding</keyword>
<proteinExistence type="inferred from homology"/>
<dbReference type="InterPro" id="IPR003439">
    <property type="entry name" value="ABC_transporter-like_ATP-bd"/>
</dbReference>
<comment type="similarity">
    <text evidence="1">Belongs to the ABC transporter superfamily.</text>
</comment>
<dbReference type="SUPFAM" id="SSF52540">
    <property type="entry name" value="P-loop containing nucleoside triphosphate hydrolases"/>
    <property type="match status" value="1"/>
</dbReference>
<dbReference type="InterPro" id="IPR027417">
    <property type="entry name" value="P-loop_NTPase"/>
</dbReference>